<dbReference type="AlphaFoldDB" id="A0A9P4K5G3"/>
<name>A0A9P4K5G3_9PLEO</name>
<organism evidence="1 2">
    <name type="scientific">Lojkania enalia</name>
    <dbReference type="NCBI Taxonomy" id="147567"/>
    <lineage>
        <taxon>Eukaryota</taxon>
        <taxon>Fungi</taxon>
        <taxon>Dikarya</taxon>
        <taxon>Ascomycota</taxon>
        <taxon>Pezizomycotina</taxon>
        <taxon>Dothideomycetes</taxon>
        <taxon>Pleosporomycetidae</taxon>
        <taxon>Pleosporales</taxon>
        <taxon>Pleosporales incertae sedis</taxon>
        <taxon>Lojkania</taxon>
    </lineage>
</organism>
<comment type="caution">
    <text evidence="1">The sequence shown here is derived from an EMBL/GenBank/DDBJ whole genome shotgun (WGS) entry which is preliminary data.</text>
</comment>
<keyword evidence="2" id="KW-1185">Reference proteome</keyword>
<reference evidence="2" key="1">
    <citation type="journal article" date="2020" name="Stud. Mycol.">
        <title>101 Dothideomycetes genomes: A test case for predicting lifestyles and emergence of pathogens.</title>
        <authorList>
            <person name="Haridas S."/>
            <person name="Albert R."/>
            <person name="Binder M."/>
            <person name="Bloem J."/>
            <person name="LaButti K."/>
            <person name="Salamov A."/>
            <person name="Andreopoulos B."/>
            <person name="Baker S."/>
            <person name="Barry K."/>
            <person name="Bills G."/>
            <person name="Bluhm B."/>
            <person name="Cannon C."/>
            <person name="Castanera R."/>
            <person name="Culley D."/>
            <person name="Daum C."/>
            <person name="Ezra D."/>
            <person name="Gonzalez J."/>
            <person name="Henrissat B."/>
            <person name="Kuo A."/>
            <person name="Liang C."/>
            <person name="Lipzen A."/>
            <person name="Lutzoni F."/>
            <person name="Magnuson J."/>
            <person name="Mondo S."/>
            <person name="Nolan M."/>
            <person name="Ohm R."/>
            <person name="Pangilinan J."/>
            <person name="Park H.-J."/>
            <person name="Ramirez L."/>
            <person name="Alfaro M."/>
            <person name="Sun H."/>
            <person name="Tritt A."/>
            <person name="Yoshinaga Y."/>
            <person name="Zwiers L.-H."/>
            <person name="Turgeon B."/>
            <person name="Goodwin S."/>
            <person name="Spatafora J."/>
            <person name="Crous P."/>
            <person name="Grigoriev I."/>
        </authorList>
    </citation>
    <scope>NUCLEOTIDE SEQUENCE [LARGE SCALE GENOMIC DNA]</scope>
    <source>
        <strain evidence="2">CBS 304.66</strain>
    </source>
</reference>
<dbReference type="EMBL" id="ML986653">
    <property type="protein sequence ID" value="KAF2261647.1"/>
    <property type="molecule type" value="Genomic_DNA"/>
</dbReference>
<evidence type="ECO:0000313" key="1">
    <source>
        <dbReference type="EMBL" id="KAF2261647.1"/>
    </source>
</evidence>
<accession>A0A9P4K5G3</accession>
<dbReference type="Proteomes" id="UP000800093">
    <property type="component" value="Unassembled WGS sequence"/>
</dbReference>
<sequence length="199" mass="22053">MHGAHARIVYPSNKPFAAGFPDPEKDRRQWHRAVMTTLLRNGNEEGSETEWDNMKGMKKGKRGEEAVEEAKRLSIWVAPYWCRAFPIRRPARMKDASDAGRRMGVGLAWESNSDAGWGAIGETNMQAARGCHGATCRSAGMETAADYNIHQCAIIDSHAWRNESQGIAGAMEDYKASESLAWPSADIDGIVIHKRGRPN</sequence>
<protein>
    <submittedName>
        <fullName evidence="1">Uncharacterized protein</fullName>
    </submittedName>
</protein>
<evidence type="ECO:0000313" key="2">
    <source>
        <dbReference type="Proteomes" id="UP000800093"/>
    </source>
</evidence>
<proteinExistence type="predicted"/>
<gene>
    <name evidence="1" type="ORF">CC78DRAFT_570363</name>
</gene>